<evidence type="ECO:0000313" key="2">
    <source>
        <dbReference type="EMBL" id="GBP60151.1"/>
    </source>
</evidence>
<dbReference type="AlphaFoldDB" id="A0A4C1X8M2"/>
<organism evidence="2 3">
    <name type="scientific">Eumeta variegata</name>
    <name type="common">Bagworm moth</name>
    <name type="synonym">Eumeta japonica</name>
    <dbReference type="NCBI Taxonomy" id="151549"/>
    <lineage>
        <taxon>Eukaryota</taxon>
        <taxon>Metazoa</taxon>
        <taxon>Ecdysozoa</taxon>
        <taxon>Arthropoda</taxon>
        <taxon>Hexapoda</taxon>
        <taxon>Insecta</taxon>
        <taxon>Pterygota</taxon>
        <taxon>Neoptera</taxon>
        <taxon>Endopterygota</taxon>
        <taxon>Lepidoptera</taxon>
        <taxon>Glossata</taxon>
        <taxon>Ditrysia</taxon>
        <taxon>Tineoidea</taxon>
        <taxon>Psychidae</taxon>
        <taxon>Oiketicinae</taxon>
        <taxon>Eumeta</taxon>
    </lineage>
</organism>
<feature type="region of interest" description="Disordered" evidence="1">
    <location>
        <begin position="158"/>
        <end position="184"/>
    </location>
</feature>
<accession>A0A4C1X8M2</accession>
<proteinExistence type="predicted"/>
<dbReference type="Proteomes" id="UP000299102">
    <property type="component" value="Unassembled WGS sequence"/>
</dbReference>
<feature type="compositionally biased region" description="Basic and acidic residues" evidence="1">
    <location>
        <begin position="165"/>
        <end position="175"/>
    </location>
</feature>
<reference evidence="2 3" key="1">
    <citation type="journal article" date="2019" name="Commun. Biol.">
        <title>The bagworm genome reveals a unique fibroin gene that provides high tensile strength.</title>
        <authorList>
            <person name="Kono N."/>
            <person name="Nakamura H."/>
            <person name="Ohtoshi R."/>
            <person name="Tomita M."/>
            <person name="Numata K."/>
            <person name="Arakawa K."/>
        </authorList>
    </citation>
    <scope>NUCLEOTIDE SEQUENCE [LARGE SCALE GENOMIC DNA]</scope>
</reference>
<gene>
    <name evidence="2" type="ORF">EVAR_41841_1</name>
</gene>
<sequence length="224" mass="24640">MRSGRGTAGFITLAGGVSSGSRTAIRFRRRALGDLQYLYDSPRPRPTALVTLSIVFSMHSDSVLSADASPFGLGVDGDEFAIYHVRYLQHVDVHRSLDFFPQLEVEIAAGGGVPAGSAALARIKQPYDLDRWRRPPLVTGARGFSGLFSGLRERKQINDFSEEGDGPRRETLERHGRVRSAPSGSAQHARVFHAFTLPIAAERDYFTFIVKVKNICKIHAMNGI</sequence>
<evidence type="ECO:0000313" key="3">
    <source>
        <dbReference type="Proteomes" id="UP000299102"/>
    </source>
</evidence>
<keyword evidence="3" id="KW-1185">Reference proteome</keyword>
<dbReference type="EMBL" id="BGZK01000780">
    <property type="protein sequence ID" value="GBP60151.1"/>
    <property type="molecule type" value="Genomic_DNA"/>
</dbReference>
<name>A0A4C1X8M2_EUMVA</name>
<evidence type="ECO:0000256" key="1">
    <source>
        <dbReference type="SAM" id="MobiDB-lite"/>
    </source>
</evidence>
<comment type="caution">
    <text evidence="2">The sequence shown here is derived from an EMBL/GenBank/DDBJ whole genome shotgun (WGS) entry which is preliminary data.</text>
</comment>
<protein>
    <submittedName>
        <fullName evidence="2">Uncharacterized protein</fullName>
    </submittedName>
</protein>